<evidence type="ECO:0000256" key="6">
    <source>
        <dbReference type="ARBA" id="ARBA00023136"/>
    </source>
</evidence>
<organism evidence="9 10">
    <name type="scientific">Paenibacillus glycanilyticus</name>
    <dbReference type="NCBI Taxonomy" id="126569"/>
    <lineage>
        <taxon>Bacteria</taxon>
        <taxon>Bacillati</taxon>
        <taxon>Bacillota</taxon>
        <taxon>Bacilli</taxon>
        <taxon>Bacillales</taxon>
        <taxon>Paenibacillaceae</taxon>
        <taxon>Paenibacillus</taxon>
    </lineage>
</organism>
<evidence type="ECO:0000256" key="7">
    <source>
        <dbReference type="SAM" id="Phobius"/>
    </source>
</evidence>
<name>A0ABQ6G9J1_9BACL</name>
<evidence type="ECO:0000256" key="3">
    <source>
        <dbReference type="ARBA" id="ARBA00022475"/>
    </source>
</evidence>
<keyword evidence="3" id="KW-1003">Cell membrane</keyword>
<dbReference type="InterPro" id="IPR003856">
    <property type="entry name" value="LPS_length_determ_N"/>
</dbReference>
<keyword evidence="10" id="KW-1185">Reference proteome</keyword>
<dbReference type="Pfam" id="PF02706">
    <property type="entry name" value="Wzz"/>
    <property type="match status" value="1"/>
</dbReference>
<evidence type="ECO:0000313" key="9">
    <source>
        <dbReference type="EMBL" id="GLX66347.1"/>
    </source>
</evidence>
<gene>
    <name evidence="9" type="ORF">MU1_06910</name>
</gene>
<evidence type="ECO:0000259" key="8">
    <source>
        <dbReference type="Pfam" id="PF02706"/>
    </source>
</evidence>
<accession>A0ABQ6G9J1</accession>
<comment type="subcellular location">
    <subcellularLocation>
        <location evidence="1">Cell membrane</location>
        <topology evidence="1">Multi-pass membrane protein</topology>
    </subcellularLocation>
</comment>
<evidence type="ECO:0000256" key="2">
    <source>
        <dbReference type="ARBA" id="ARBA00006683"/>
    </source>
</evidence>
<dbReference type="RefSeq" id="WP_284237041.1">
    <property type="nucleotide sequence ID" value="NZ_BSSQ01000002.1"/>
</dbReference>
<comment type="caution">
    <text evidence="9">The sequence shown here is derived from an EMBL/GenBank/DDBJ whole genome shotgun (WGS) entry which is preliminary data.</text>
</comment>
<keyword evidence="6 7" id="KW-0472">Membrane</keyword>
<keyword evidence="4 7" id="KW-0812">Transmembrane</keyword>
<dbReference type="PANTHER" id="PTHR32309">
    <property type="entry name" value="TYROSINE-PROTEIN KINASE"/>
    <property type="match status" value="1"/>
</dbReference>
<dbReference type="InterPro" id="IPR050445">
    <property type="entry name" value="Bact_polysacc_biosynth/exp"/>
</dbReference>
<feature type="domain" description="Polysaccharide chain length determinant N-terminal" evidence="8">
    <location>
        <begin position="7"/>
        <end position="91"/>
    </location>
</feature>
<evidence type="ECO:0000256" key="1">
    <source>
        <dbReference type="ARBA" id="ARBA00004651"/>
    </source>
</evidence>
<keyword evidence="5 7" id="KW-1133">Transmembrane helix</keyword>
<reference evidence="9 10" key="1">
    <citation type="submission" date="2023-03" db="EMBL/GenBank/DDBJ databases">
        <title>Draft genome sequence of the bacteria which degrade cell wall of Tricholomamatutake.</title>
        <authorList>
            <person name="Konishi Y."/>
            <person name="Fukuta Y."/>
            <person name="Shirasaka N."/>
        </authorList>
    </citation>
    <scope>NUCLEOTIDE SEQUENCE [LARGE SCALE GENOMIC DNA]</scope>
    <source>
        <strain evidence="10">mu1</strain>
    </source>
</reference>
<comment type="similarity">
    <text evidence="2">Belongs to the CpsC/CapA family.</text>
</comment>
<sequence>MEIEKMDILEILKKRVRMLILFALISLLVSGGISYFALSPQYEGTTTLLVQPQNLGNSIDYNDVITNEKLISTYGEIIKSKKIALDVIQQLNLKMNVDHLLQSVQTEGVKNSLVTAISVTDSDPERAAMIANAFAQSFRNILPTIMKIENISILDEANTEYVQGTISPSPYFIMGVALALSICIGIGVALFLEMIDKTFKTEETVEQVLGLTVLGSISKYKSTASNSSINIKRTGSHNTKATEVIGG</sequence>
<dbReference type="PANTHER" id="PTHR32309:SF13">
    <property type="entry name" value="FERRIC ENTEROBACTIN TRANSPORT PROTEIN FEPE"/>
    <property type="match status" value="1"/>
</dbReference>
<feature type="transmembrane region" description="Helical" evidence="7">
    <location>
        <begin position="171"/>
        <end position="192"/>
    </location>
</feature>
<feature type="transmembrane region" description="Helical" evidence="7">
    <location>
        <begin position="20"/>
        <end position="38"/>
    </location>
</feature>
<proteinExistence type="inferred from homology"/>
<evidence type="ECO:0000256" key="5">
    <source>
        <dbReference type="ARBA" id="ARBA00022989"/>
    </source>
</evidence>
<protein>
    <recommendedName>
        <fullName evidence="8">Polysaccharide chain length determinant N-terminal domain-containing protein</fullName>
    </recommendedName>
</protein>
<evidence type="ECO:0000313" key="10">
    <source>
        <dbReference type="Proteomes" id="UP001157114"/>
    </source>
</evidence>
<dbReference type="Proteomes" id="UP001157114">
    <property type="component" value="Unassembled WGS sequence"/>
</dbReference>
<dbReference type="EMBL" id="BSSQ01000002">
    <property type="protein sequence ID" value="GLX66347.1"/>
    <property type="molecule type" value="Genomic_DNA"/>
</dbReference>
<evidence type="ECO:0000256" key="4">
    <source>
        <dbReference type="ARBA" id="ARBA00022692"/>
    </source>
</evidence>